<dbReference type="EMBL" id="CAJNIZ010040691">
    <property type="protein sequence ID" value="CAE7606121.1"/>
    <property type="molecule type" value="Genomic_DNA"/>
</dbReference>
<sequence length="5409" mass="564390">MASGGFYRICWCGHWDGSSSSNISYCEDGTDFRVDVGTLMLVGPTPLNQAWTCISGTTCLLNDISGNHLSIYDHYLVLHTCGVQDVASRFPEEGSLFQVSGQCGCTSPLCSSYPPGTNQSLCAACGDFCPMDEKTDPGICGCGTPEVDSDGDGTPDCVDQCPLNPGKTAPGICGCGSLDSDSDLDGIPDCNDQCSGPDFTGGSCCVVVDSDADGLPDCLDQCPHDASKVLAGVCGCHVSDVDSDMDGVLDCLDLCPHDPAKTFPGSCGCGISEADADGDSVPDCIDVCPNSGDFTFQGVQASFGHVSVTAAAGTYRLCWCHSGASCGSRADFIVDVGSLQLLGIQDIRSSRTCVSGQPCFIRRLMDSSESGISLHPMIANFSATPMLVLDTCGVLPVAGNQSLEDGSDFISPQVALNAQRTSGWLAGQLTSAGGLYRLCWCSNAGRCSLVPDFHTDVGELMLLGPFPLSQQVTCIAGLTCRIDGIQGLGIPQADLVRVLDTCGHASGQALTVPTFNASLGMAVDAVSTVATQTFAGGSYRLCWCAAGFQCSLHHDYRVDFGVFSHVGPSPLASQDRTCVTGQACIIERIEGHLLSTDDAYWILETCGTQAPSRLVGQGQAIPQNDSMSISWGDAAHTAVGGQYRLCWCSAFAKCDVAQNFVVDVGGLLLIGPIPQDRTCISGQTCFMKALPGYHLQADDRLLVLDTCGRPSPVVGFPLLQSQVFPNSSTVSGFVAGSVLGFVTSAGGSYQLCWCAASAFHCSLAESFQVNAGSLTLIGPSTDANRAVSRLRICIAGSICTVQSLPGQDLQEDDQLMLLETCGLQGPSQGQMPMPSLQANGTGLALLSNNVTVWSAAGGTYRLCWCASGHSCKSASDFRVDVGQLDVVGPSSVTSPFRWKPGYCQSANASVLAFSYVESMEACWLRCSSSSSNASGLSCGAAEYTPESGFCRLWDGCSIVSSQASQTLVLSAQEKWKAGQDRTCVTGHPCTVDDVLGHLLTEGDAYAVLESCGSTLAWSYTAQSVSGRGGYANPCHCAESMNDTDGDGAIDCIDECPLDPGKIEVGICGCGQADADSDADGVPDCQDRCDLQAEKTLPGICGCSVLDTDTDADGVPDCNDRCPSLPDNSAGTAGCPAAAADLDGDGVPDFLDECPGDSTKTSAGACGCGESDADTDNDGLPDCIDLCPNDAFKIVPGACGCGIPDLDRDGDGTPDCHDKCPSFDAVFGAVSVEFGMLPAGQYRLCWCSRSIKSCAASQEFNVDLGGLSIFGPQIQDRTCISGQPCRFGDLAGDSLDDADRLLILDTCGSSTALIPRWSQSVALPLLSSGSAAAWSSLPTAAGGLYRLCWCTVRPWQAEPVALCDQADRFTVDIGGLTLLGPSPLHQAYTCVSGQPCGLHGLTGLHLTPGDTIMILDTCGNTNFASSLLAAAGWDGLFFRFADAAEASSQLQVANTTQVPLLEVAGGQYRLCWCSAATGSACSSVTEHLVDFGKLRVLGPFPLQQQRTCVSGQTCIFSLQVWDASAQDSLLLLDTCGLDSSIPKVQSTRGHCGKASVVGTVPLQDFNVLLDTTAASASACRVLCDANVDHSRNASCVAAMYKDSLSNMSTSADSRAVGFCQLYSICSLVSDESSDYVVLTLPQANREQNSPLPSMLQLGNVSLSGGAQIAIASWDELVFSSAGGNFRLCWCAGGQVCQTPADFALDAGSFTLIGPFELDSSRTCMSGVSCVVDGVVGVGLSDGDRLLVQDTCGASVSGAQLHFLAANSTEISRRAVSSNNGSIQVLSLPGGQYRLCWCADGFPCVAGQVDIGELVVRGPKPGQHRTCIAGQVCEIPALLGQALDIRDGLFVLDTCSRPGNLLPTIQNFPDAGKLLVTRTMHDASWASSFVVSAAGGDYRLCWCATSDCVSEDLQAHFIDAGTLHLLGPSVLGVAKTCVSGRACAIRYSGNDFFQTAHGFSVGDTLRVSSTCGEASHIPGFGDGTAIDVTASGALFSWGSDAISSAAGSFRLCWCAAGFACAGGESFQVDVGRLLVLGPPSLTMERTCVSGLTCSFSLEPDFDETSGQIMLLSTCSPDPEQGSPPLRPAIAGLPGDEINATNESSRYEVIHWGMDQFTGHGGQFRLCWCGASRCGLVDSFLVDIGSFTLIGPAPLTQDRTCVSGHPCTIEGLQGQHLSAFDHIMLLETCAVAQGLAHVFTSDMSNSSLSRDGLTAKWVLEKISFAGGQYRICWCSSVGPCSTASDFSVDAGSLLIIGPSPLDQRRTCISGDRCPGFYIHGQDLSQNGTVRILDTCGIDTTSEGWPQANTVSLGDPSTILLEFGKPIAAAAGAYRLCWCQPLQHEFENSTTFCALHSQHIVDFGQVTLLGPALLQHRTCVAGQRCVLEDLHLGASVVMPQDTVMVLDTCAHISPIAGWPEGGVFSSLEASGARLSFGASTVTAAAGYYRLCWCADGQCRDGGEAFVTIGEMFFLGPLPLQQDRTCLSGQICDLGNILGLGLDPYKMSSVSGFQFLQDRTTGQYDVKDYFVEVSYDFAASNPSAATWTAVASCAAEQEVTWQNCTWPSTSAPFWRWRITQTWGLSTDPPKPREVQFLSYAQDRLASYASFTRWPSDFSESWIVAASATGTPHQDLSNPLSPIVYGPENLMDGDLTDDSRWWPTGGSTEWSVVFDLRQTDSLAILDTCAVAFAPHPHGSVTALTNPASFPTYGSTLLTAAGGMYRLCWCSRGFDCSLPTAFAVDVGALWMQGPEPLSQHRTCVSGQPCVIEDINVQGASGVLQVLDTCGQGFAYSQLYGWSGTFTQWNETGTVLPRLLLDTGFLTTAGGLYRLCWCASLATCDHPDDVRVDVGSFDVVGVSPLQQDRTCVSGQTCSFDGVTGRYLSSSDQLLILDTCGQAVPSEFLPSISLAVSISDPTASWSDRTLKATTTPALVIGQGAEYRICWCGGGFECTSTQDFRTDVGRFSIVGPYQRQSRTCVSGQQCSLGGIQGNLLSPSDGLLVLDTCGVQVSIPRLPNAGRMEVSLTCQCAAATGDSDMDGVPDCLDECPFDSNRTTVGVCGCGVDDVDSDLDGVPDCLDHCPQDPTKSKSAGLCGCNVPETDSDLDGTPDCLDLCPLDANKQRPGICPGPEWLAMQSMSTHQSSTQLSRMSHLAVDASTSANFFHGSCTLTNAESNPWWYVDLGYLFDVEMLRITPRTDCCDTSLVGVEVWTTPISALAYSDGVKCATITIQPPLPALGEEAPVIDVPCQAQGQLIWLVLPGTVELSLCDVKVFAEPAVSNSSIFPGISGTHYESTSNCLISGLGSACGCGLLDTDTDGDGVPDCIDQCPNDPLKSLLGVCGCGEPEDDSDVDGVLDCVDQCPQDPLKTRVGICGCGVPDTDDDSDGTPNCNDNCHGLQDSLGPGSIPCGFITGLDSDNDGTLDYQAPSVTSLTPAQAKLPSDPSKTSPGQCGCQVVDADGSPTAIITINTGLTELDSDADGVADCLDQCPSDAAKTVLGACGCGLPDTDTDLDGVPDCIDQCPNDANKVLIGACGCGLPDVDSDNDGMPDCLDRCPNNANVNAISACGCDDTDNDGDGVFDCVDPCSQDAQKTTAGRCGCGVADTDSDGDGVPDCYDACPGAPDVARDGLNPSFDSFVTSAGGTYSLCWCSAGFDCSTQEAFIVSVGSLTIIGPSPLFQHRTCVAGQACHVNSLEGTYLHAQDQVAVLATCGLLAEVAGMPNSGWFTSNLTVQGLGFEGTRVTGQGGQYRLCWCAFDQGCTKPEQFRVDLGQFQVMGPAPLEQGWTCINGQTCSLDSVTGVDLAEYDRVVVMETCMVNQVGRYPWTVLPLAATASGTSYQFAPELLTAGQYRLCWCATGMSCSTFEDFAIDVGTLNLVGPSPLQQDRTCVAGQTCNFEGFSSFGDAGMGTIWILSTCGSDGDQVERLPQGGQLIGRAPRPSWGCSASAEDTDGDGQPDYLDSCPLDALQNVAGQCGCGVIDMDSDADGTLDCFDACPSDPAKTSPGTCGCGTSEVDSDLDGTPDCLDRCPADISKVVPGICGCGLADTDDSDGDGVPDCVDECPGLPDQTPPVCGCVAASADDDADGTNNCFDGCPLDPAKSAPGACGCGVADTDSDADGTPDCIDGCPSDGAKTAPGQCGCGTADTDSDSDLVADCNDLCPSDSSKIIPGKCGCGMTDVDSDNDGVPDCHDRCPGLPDYRPAEPVSAYTFGSSRVSSAGGLYRLCWCSPHVDCQSQDKFAVDVGSLTIVGPSLYQQRTCVSGRRCRFGGMDGIFLAADDHVLVLDTCSLLPEMELNISVWPHLELELSRYNSSGLAAFRSAGALQLAGGSYHLCWCAGSFACASLAEFSVDFGSITVIGPRPLHEQHATCFTGHTCEIQEISGNYFGDGDGLMLLETCGLADSMDNPSLTSFQTFLDAPSSVGAFGEGASTLSALSSITSSAGGIYRLCWCANVTVDATPSECGADLGALYLLGPRPLQQDRTCVAGSSCLLNGITGIELSAGDQLLVLSTCNLDLSQKRAETEYFVSVSGAWQVARGGSAFMLATDVTRPSGGSYRLCWCATPCTTLSHYSVDFGELTVQGPIALRQQHRTCISGQVCALSPIEGWFLTAADSYLLLDTCGDNVIVPGMPDSGGFTSSALSAPGGVNSARTFVSLSLAKVSAAGGLYRICWCAGVASCHDTASFDVDVGQIQIMGPQPLEQDRTCVSGQPCLLDGLSGVALHAADRYFILDTCGSSPAPPRFAGAGVDEFNSSLRLSESTVSWGSVPVTAQGGLYRICWCAAGQVCSAAEDFAIDMGRLTLIGPVPLATGATCVAGRTCSITGISGEFLSTGDMGILLDTCGLPATTFGLDTIPSTGISMTYDGTGLRFEGSGPVAIPLTVPGGEYRICWCANGFDCLLAENFVSDIGQLTVIGPSPLDQHRTCVAGSADVAMVLDTCGTSEDFGVMIPRFPVTSPILAEEASVGITTSILVEWNYTVTSYGGQFRLCWCTGSPCELVEHFAVDLGMFFLLGPAIQNDQDRTCLAGQTCTIDDFSGAFQISDTIMILDTCGVMSWPSGLPSDGRLLVSASGSKASFGSVPLSAQGGEYRLCWCEGDCQVAATDIGRLSVYGPRPLYQDRTCVSGQECVADGLRGYGFSSADSWAVLDTCGVSVVNRFVNAGMFSSITASGTVISFGALVSTAGGGFYRLCWCAAGAICNTAEHYKVDVGSFVLIGPASESSESIRTCFSGQTCSMTTPFGTLLSAEDSYMILDTCGIPGIIQGLPDAGFLSLLPAAEDNTTCVGGVCELTFGTTLVTAAGGRYRLCWCAAGHACSTEEDFKATVGHFELVGPFSLPLGRTCIAGQTCLVDGIAGNGLVDLDSLALLDTCGMRNIIAQTPTTAHSSGASYIFTQPVTAAGGTGRIQSALDS</sequence>
<keyword evidence="2" id="KW-0732">Signal</keyword>
<dbReference type="InterPro" id="IPR006585">
    <property type="entry name" value="FTP1"/>
</dbReference>
<dbReference type="Pfam" id="PF02412">
    <property type="entry name" value="TSP_3"/>
    <property type="match status" value="3"/>
</dbReference>
<evidence type="ECO:0000313" key="6">
    <source>
        <dbReference type="EMBL" id="CAE7606121.1"/>
    </source>
</evidence>
<evidence type="ECO:0000313" key="7">
    <source>
        <dbReference type="Proteomes" id="UP000649617"/>
    </source>
</evidence>
<keyword evidence="3" id="KW-0106">Calcium</keyword>
<organism evidence="6 7">
    <name type="scientific">Symbiodinium pilosum</name>
    <name type="common">Dinoflagellate</name>
    <dbReference type="NCBI Taxonomy" id="2952"/>
    <lineage>
        <taxon>Eukaryota</taxon>
        <taxon>Sar</taxon>
        <taxon>Alveolata</taxon>
        <taxon>Dinophyceae</taxon>
        <taxon>Suessiales</taxon>
        <taxon>Symbiodiniaceae</taxon>
        <taxon>Symbiodinium</taxon>
    </lineage>
</organism>
<dbReference type="Gene3D" id="2.60.120.260">
    <property type="entry name" value="Galactose-binding domain-like"/>
    <property type="match status" value="1"/>
</dbReference>
<dbReference type="SUPFAM" id="SSF103647">
    <property type="entry name" value="TSP type-3 repeat"/>
    <property type="match status" value="11"/>
</dbReference>
<proteinExistence type="predicted"/>
<dbReference type="PANTHER" id="PTHR10199:SF119">
    <property type="entry name" value="RE20510P"/>
    <property type="match status" value="1"/>
</dbReference>
<dbReference type="GO" id="GO:0007155">
    <property type="term" value="P:cell adhesion"/>
    <property type="evidence" value="ECO:0007669"/>
    <property type="project" value="InterPro"/>
</dbReference>
<evidence type="ECO:0000259" key="5">
    <source>
        <dbReference type="SMART" id="SM00607"/>
    </source>
</evidence>
<dbReference type="InterPro" id="IPR028974">
    <property type="entry name" value="TSP_type-3_rpt"/>
</dbReference>
<dbReference type="SUPFAM" id="SSF49785">
    <property type="entry name" value="Galactose-binding domain-like"/>
    <property type="match status" value="1"/>
</dbReference>
<gene>
    <name evidence="6" type="primary">agaA33</name>
    <name evidence="6" type="ORF">SPIL2461_LOCUS16030</name>
</gene>
<dbReference type="Gene3D" id="4.10.1080.10">
    <property type="entry name" value="TSP type-3 repeat"/>
    <property type="match status" value="4"/>
</dbReference>
<dbReference type="GO" id="GO:0005509">
    <property type="term" value="F:calcium ion binding"/>
    <property type="evidence" value="ECO:0007669"/>
    <property type="project" value="InterPro"/>
</dbReference>
<evidence type="ECO:0000256" key="2">
    <source>
        <dbReference type="ARBA" id="ARBA00022729"/>
    </source>
</evidence>
<dbReference type="SMART" id="SM00607">
    <property type="entry name" value="FTP"/>
    <property type="match status" value="1"/>
</dbReference>
<evidence type="ECO:0000256" key="1">
    <source>
        <dbReference type="ARBA" id="ARBA00022723"/>
    </source>
</evidence>
<dbReference type="OrthoDB" id="14563at2759"/>
<keyword evidence="7" id="KW-1185">Reference proteome</keyword>
<accession>A0A812V7H2</accession>
<dbReference type="Proteomes" id="UP000649617">
    <property type="component" value="Unassembled WGS sequence"/>
</dbReference>
<feature type="domain" description="Fucolectin tachylectin-4 pentraxin-1" evidence="5">
    <location>
        <begin position="3126"/>
        <end position="3276"/>
    </location>
</feature>
<evidence type="ECO:0000256" key="4">
    <source>
        <dbReference type="ARBA" id="ARBA00023157"/>
    </source>
</evidence>
<keyword evidence="1" id="KW-0479">Metal-binding</keyword>
<name>A0A812V7H2_SYMPI</name>
<comment type="caution">
    <text evidence="6">The sequence shown here is derived from an EMBL/GenBank/DDBJ whole genome shotgun (WGS) entry which is preliminary data.</text>
</comment>
<keyword evidence="4" id="KW-1015">Disulfide bond</keyword>
<dbReference type="Pfam" id="PF22633">
    <property type="entry name" value="F5_F8_type_C_2"/>
    <property type="match status" value="1"/>
</dbReference>
<dbReference type="PANTHER" id="PTHR10199">
    <property type="entry name" value="THROMBOSPONDIN"/>
    <property type="match status" value="1"/>
</dbReference>
<dbReference type="InterPro" id="IPR003367">
    <property type="entry name" value="Thrombospondin_3-like_rpt"/>
</dbReference>
<protein>
    <submittedName>
        <fullName evidence="6">AgaA33 protein</fullName>
    </submittedName>
</protein>
<dbReference type="InterPro" id="IPR008979">
    <property type="entry name" value="Galactose-bd-like_sf"/>
</dbReference>
<evidence type="ECO:0000256" key="3">
    <source>
        <dbReference type="ARBA" id="ARBA00022837"/>
    </source>
</evidence>
<reference evidence="6" key="1">
    <citation type="submission" date="2021-02" db="EMBL/GenBank/DDBJ databases">
        <authorList>
            <person name="Dougan E. K."/>
            <person name="Rhodes N."/>
            <person name="Thang M."/>
            <person name="Chan C."/>
        </authorList>
    </citation>
    <scope>NUCLEOTIDE SEQUENCE</scope>
</reference>